<feature type="transmembrane region" description="Helical" evidence="7">
    <location>
        <begin position="17"/>
        <end position="34"/>
    </location>
</feature>
<organism evidence="8 9">
    <name type="scientific">Pinctada imbricata</name>
    <name type="common">Atlantic pearl-oyster</name>
    <name type="synonym">Pinctada martensii</name>
    <dbReference type="NCBI Taxonomy" id="66713"/>
    <lineage>
        <taxon>Eukaryota</taxon>
        <taxon>Metazoa</taxon>
        <taxon>Spiralia</taxon>
        <taxon>Lophotrochozoa</taxon>
        <taxon>Mollusca</taxon>
        <taxon>Bivalvia</taxon>
        <taxon>Autobranchia</taxon>
        <taxon>Pteriomorphia</taxon>
        <taxon>Pterioida</taxon>
        <taxon>Pterioidea</taxon>
        <taxon>Pteriidae</taxon>
        <taxon>Pinctada</taxon>
    </lineage>
</organism>
<feature type="compositionally biased region" description="Basic and acidic residues" evidence="6">
    <location>
        <begin position="230"/>
        <end position="245"/>
    </location>
</feature>
<comment type="subcellular location">
    <subcellularLocation>
        <location evidence="1">Membrane</location>
        <topology evidence="1">Multi-pass membrane protein</topology>
    </subcellularLocation>
</comment>
<feature type="transmembrane region" description="Helical" evidence="7">
    <location>
        <begin position="537"/>
        <end position="557"/>
    </location>
</feature>
<dbReference type="EMBL" id="VSWD01000005">
    <property type="protein sequence ID" value="KAK3104083.1"/>
    <property type="molecule type" value="Genomic_DNA"/>
</dbReference>
<feature type="transmembrane region" description="Helical" evidence="7">
    <location>
        <begin position="498"/>
        <end position="525"/>
    </location>
</feature>
<evidence type="ECO:0000256" key="7">
    <source>
        <dbReference type="SAM" id="Phobius"/>
    </source>
</evidence>
<dbReference type="Proteomes" id="UP001186944">
    <property type="component" value="Unassembled WGS sequence"/>
</dbReference>
<reference evidence="8" key="1">
    <citation type="submission" date="2019-08" db="EMBL/GenBank/DDBJ databases">
        <title>The improved chromosome-level genome for the pearl oyster Pinctada fucata martensii using PacBio sequencing and Hi-C.</title>
        <authorList>
            <person name="Zheng Z."/>
        </authorList>
    </citation>
    <scope>NUCLEOTIDE SEQUENCE</scope>
    <source>
        <strain evidence="8">ZZ-2019</strain>
        <tissue evidence="8">Adductor muscle</tissue>
    </source>
</reference>
<keyword evidence="5 7" id="KW-0472">Membrane</keyword>
<comment type="similarity">
    <text evidence="2">Belongs to the SLC13A/DASS transporter (TC 2.A.47) family. NADC subfamily.</text>
</comment>
<feature type="transmembrane region" description="Helical" evidence="7">
    <location>
        <begin position="41"/>
        <end position="69"/>
    </location>
</feature>
<accession>A0AA88YG77</accession>
<evidence type="ECO:0000256" key="1">
    <source>
        <dbReference type="ARBA" id="ARBA00004141"/>
    </source>
</evidence>
<dbReference type="GO" id="GO:0005310">
    <property type="term" value="F:dicarboxylic acid transmembrane transporter activity"/>
    <property type="evidence" value="ECO:0007669"/>
    <property type="project" value="UniProtKB-ARBA"/>
</dbReference>
<protein>
    <submittedName>
        <fullName evidence="8">Uncharacterized protein</fullName>
    </submittedName>
</protein>
<feature type="transmembrane region" description="Helical" evidence="7">
    <location>
        <begin position="89"/>
        <end position="106"/>
    </location>
</feature>
<proteinExistence type="inferred from homology"/>
<dbReference type="InterPro" id="IPR001898">
    <property type="entry name" value="SLC13A/DASS"/>
</dbReference>
<keyword evidence="9" id="KW-1185">Reference proteome</keyword>
<dbReference type="Pfam" id="PF00939">
    <property type="entry name" value="Na_sulph_symp"/>
    <property type="match status" value="1"/>
</dbReference>
<feature type="region of interest" description="Disordered" evidence="6">
    <location>
        <begin position="230"/>
        <end position="249"/>
    </location>
</feature>
<feature type="transmembrane region" description="Helical" evidence="7">
    <location>
        <begin position="577"/>
        <end position="601"/>
    </location>
</feature>
<keyword evidence="3 7" id="KW-0812">Transmembrane</keyword>
<dbReference type="PANTHER" id="PTHR10283:SF82">
    <property type="entry name" value="SOLUTE CARRIER FAMILY 13 MEMBER 2"/>
    <property type="match status" value="1"/>
</dbReference>
<evidence type="ECO:0000256" key="3">
    <source>
        <dbReference type="ARBA" id="ARBA00022692"/>
    </source>
</evidence>
<evidence type="ECO:0000313" key="8">
    <source>
        <dbReference type="EMBL" id="KAK3104083.1"/>
    </source>
</evidence>
<evidence type="ECO:0000256" key="6">
    <source>
        <dbReference type="SAM" id="MobiDB-lite"/>
    </source>
</evidence>
<gene>
    <name evidence="8" type="ORF">FSP39_024304</name>
</gene>
<dbReference type="AlphaFoldDB" id="A0AA88YG77"/>
<dbReference type="GO" id="GO:0005886">
    <property type="term" value="C:plasma membrane"/>
    <property type="evidence" value="ECO:0007669"/>
    <property type="project" value="TreeGrafter"/>
</dbReference>
<evidence type="ECO:0000256" key="2">
    <source>
        <dbReference type="ARBA" id="ARBA00006772"/>
    </source>
</evidence>
<dbReference type="GO" id="GO:0015556">
    <property type="term" value="F:C4-dicarboxylate transmembrane transporter activity"/>
    <property type="evidence" value="ECO:0007669"/>
    <property type="project" value="UniProtKB-ARBA"/>
</dbReference>
<evidence type="ECO:0000256" key="5">
    <source>
        <dbReference type="ARBA" id="ARBA00023136"/>
    </source>
</evidence>
<feature type="transmembrane region" description="Helical" evidence="7">
    <location>
        <begin position="367"/>
        <end position="386"/>
    </location>
</feature>
<keyword evidence="4 7" id="KW-1133">Transmembrane helix</keyword>
<comment type="caution">
    <text evidence="8">The sequence shown here is derived from an EMBL/GenBank/DDBJ whole genome shotgun (WGS) entry which is preliminary data.</text>
</comment>
<name>A0AA88YG77_PINIB</name>
<feature type="transmembrane region" description="Helical" evidence="7">
    <location>
        <begin position="457"/>
        <end position="478"/>
    </location>
</feature>
<evidence type="ECO:0000313" key="9">
    <source>
        <dbReference type="Proteomes" id="UP001186944"/>
    </source>
</evidence>
<feature type="transmembrane region" description="Helical" evidence="7">
    <location>
        <begin position="310"/>
        <end position="336"/>
    </location>
</feature>
<dbReference type="PANTHER" id="PTHR10283">
    <property type="entry name" value="SOLUTE CARRIER FAMILY 13 MEMBER"/>
    <property type="match status" value="1"/>
</dbReference>
<sequence>MGTIKNVILDLWKIKRTLLVIIVPFLLIPIPFVLEGSEGRCLYGLALMGIYWISESLPLAATALLPVAIFPTLGVQKATDVAGNYIKDSSMFGIGGLTIAIAVEKWNLHKRIALKALMLFGSEPKWLMLGFMLPTWFLSMWVSNTATTAMMIPIVGAVMRQLHEVNHASGNDVEMSSSDVNEKYTPLDKENGIMKDHGYSGDLKNGTVNGGFEYPTEVLQEKEIDIDVKLEDKKEEGEEEKKDKMSSSIEESPEYIRMCKGMALCVAYAANVGGTGSMSGTGPNIIMAGQADLLFQQYGMESSGVNFASWMVFALPGSFICLILTWLWLSFFFLGIKEVFRCKRAKSADDKVRNTIKKSYKELGPMSFAEIAVLSHFVILILLWFFRKPPYIDGWGSLFKDGYVGDSAAAILIVTSLFTFPSERPSVLCFRKSEDSRARGSVSAILDWPSVQRKFPWGVLLLIGGGFALADACEVSGLSRLIGEQLEVFKSLQPSVMVLILTLIIAMCTEITSNTATSTLLLPILGNLAIRLGMNPLYLMFPCAIAVSFAFMLPVATPPNAIVFATGYLTVKDMATAGLFMNIICVGVLALATNTWGMAFFKLNELPPGFNLTVQTNSTL</sequence>
<evidence type="ECO:0000256" key="4">
    <source>
        <dbReference type="ARBA" id="ARBA00022989"/>
    </source>
</evidence>